<dbReference type="KEGG" id="asag:FGM00_13615"/>
<keyword evidence="5" id="KW-0720">Serine protease</keyword>
<evidence type="ECO:0000256" key="4">
    <source>
        <dbReference type="ARBA" id="ARBA00022801"/>
    </source>
</evidence>
<keyword evidence="4" id="KW-0378">Hydrolase</keyword>
<evidence type="ECO:0000259" key="8">
    <source>
        <dbReference type="Pfam" id="PF02897"/>
    </source>
</evidence>
<dbReference type="InterPro" id="IPR023302">
    <property type="entry name" value="Pept_S9A_N"/>
</dbReference>
<dbReference type="Proteomes" id="UP000310017">
    <property type="component" value="Chromosome"/>
</dbReference>
<dbReference type="InterPro" id="IPR002470">
    <property type="entry name" value="Peptidase_S9A"/>
</dbReference>
<evidence type="ECO:0000313" key="10">
    <source>
        <dbReference type="Proteomes" id="UP000310017"/>
    </source>
</evidence>
<feature type="signal peptide" evidence="6">
    <location>
        <begin position="1"/>
        <end position="17"/>
    </location>
</feature>
<name>A0A5B7SSB0_9FLAO</name>
<dbReference type="AlphaFoldDB" id="A0A5B7SSB0"/>
<organism evidence="9 10">
    <name type="scientific">Aggregatimonas sangjinii</name>
    <dbReference type="NCBI Taxonomy" id="2583587"/>
    <lineage>
        <taxon>Bacteria</taxon>
        <taxon>Pseudomonadati</taxon>
        <taxon>Bacteroidota</taxon>
        <taxon>Flavobacteriia</taxon>
        <taxon>Flavobacteriales</taxon>
        <taxon>Flavobacteriaceae</taxon>
        <taxon>Aggregatimonas</taxon>
    </lineage>
</organism>
<dbReference type="Gene3D" id="2.130.10.120">
    <property type="entry name" value="Prolyl oligopeptidase, N-terminal domain"/>
    <property type="match status" value="1"/>
</dbReference>
<reference evidence="9 10" key="1">
    <citation type="submission" date="2019-05" db="EMBL/GenBank/DDBJ databases">
        <title>Genome sequencing of F202Z8.</title>
        <authorList>
            <person name="Kwon Y.M."/>
        </authorList>
    </citation>
    <scope>NUCLEOTIDE SEQUENCE [LARGE SCALE GENOMIC DNA]</scope>
    <source>
        <strain evidence="9 10">F202Z8</strain>
    </source>
</reference>
<evidence type="ECO:0000256" key="2">
    <source>
        <dbReference type="ARBA" id="ARBA00011897"/>
    </source>
</evidence>
<evidence type="ECO:0000256" key="3">
    <source>
        <dbReference type="ARBA" id="ARBA00022670"/>
    </source>
</evidence>
<dbReference type="EMBL" id="CP040710">
    <property type="protein sequence ID" value="QCX01102.1"/>
    <property type="molecule type" value="Genomic_DNA"/>
</dbReference>
<evidence type="ECO:0000256" key="1">
    <source>
        <dbReference type="ARBA" id="ARBA00001070"/>
    </source>
</evidence>
<feature type="domain" description="Peptidase S9 prolyl oligopeptidase catalytic" evidence="7">
    <location>
        <begin position="502"/>
        <end position="708"/>
    </location>
</feature>
<dbReference type="GO" id="GO:0006508">
    <property type="term" value="P:proteolysis"/>
    <property type="evidence" value="ECO:0007669"/>
    <property type="project" value="UniProtKB-KW"/>
</dbReference>
<feature type="domain" description="Peptidase S9A N-terminal" evidence="8">
    <location>
        <begin position="30"/>
        <end position="360"/>
    </location>
</feature>
<evidence type="ECO:0000256" key="6">
    <source>
        <dbReference type="SAM" id="SignalP"/>
    </source>
</evidence>
<dbReference type="RefSeq" id="WP_138853441.1">
    <property type="nucleotide sequence ID" value="NZ_CP040710.1"/>
</dbReference>
<dbReference type="GO" id="GO:0004252">
    <property type="term" value="F:serine-type endopeptidase activity"/>
    <property type="evidence" value="ECO:0007669"/>
    <property type="project" value="UniProtKB-EC"/>
</dbReference>
<dbReference type="GO" id="GO:0005829">
    <property type="term" value="C:cytosol"/>
    <property type="evidence" value="ECO:0007669"/>
    <property type="project" value="TreeGrafter"/>
</dbReference>
<gene>
    <name evidence="9" type="ORF">FGM00_13615</name>
</gene>
<dbReference type="PROSITE" id="PS51257">
    <property type="entry name" value="PROKAR_LIPOPROTEIN"/>
    <property type="match status" value="1"/>
</dbReference>
<accession>A0A5B7SSB0</accession>
<evidence type="ECO:0000313" key="9">
    <source>
        <dbReference type="EMBL" id="QCX01102.1"/>
    </source>
</evidence>
<dbReference type="OrthoDB" id="9801421at2"/>
<dbReference type="Pfam" id="PF00326">
    <property type="entry name" value="Peptidase_S9"/>
    <property type="match status" value="1"/>
</dbReference>
<dbReference type="Gene3D" id="3.40.50.1820">
    <property type="entry name" value="alpha/beta hydrolase"/>
    <property type="match status" value="1"/>
</dbReference>
<dbReference type="GO" id="GO:0070012">
    <property type="term" value="F:oligopeptidase activity"/>
    <property type="evidence" value="ECO:0007669"/>
    <property type="project" value="TreeGrafter"/>
</dbReference>
<dbReference type="Pfam" id="PF02897">
    <property type="entry name" value="Peptidase_S9_N"/>
    <property type="match status" value="1"/>
</dbReference>
<keyword evidence="3" id="KW-0645">Protease</keyword>
<dbReference type="PRINTS" id="PR00862">
    <property type="entry name" value="PROLIGOPTASE"/>
</dbReference>
<dbReference type="EC" id="3.4.21.26" evidence="2"/>
<comment type="catalytic activity">
    <reaction evidence="1">
        <text>Hydrolysis of Pro-|-Xaa &gt;&gt; Ala-|-Xaa in oligopeptides.</text>
        <dbReference type="EC" id="3.4.21.26"/>
    </reaction>
</comment>
<evidence type="ECO:0000256" key="5">
    <source>
        <dbReference type="ARBA" id="ARBA00022825"/>
    </source>
</evidence>
<dbReference type="SUPFAM" id="SSF53474">
    <property type="entry name" value="alpha/beta-Hydrolases"/>
    <property type="match status" value="1"/>
</dbReference>
<keyword evidence="10" id="KW-1185">Reference proteome</keyword>
<feature type="chain" id="PRO_5022827004" description="prolyl oligopeptidase" evidence="6">
    <location>
        <begin position="18"/>
        <end position="711"/>
    </location>
</feature>
<dbReference type="InterPro" id="IPR051167">
    <property type="entry name" value="Prolyl_oligopep/macrocyclase"/>
</dbReference>
<evidence type="ECO:0000259" key="7">
    <source>
        <dbReference type="Pfam" id="PF00326"/>
    </source>
</evidence>
<protein>
    <recommendedName>
        <fullName evidence="2">prolyl oligopeptidase</fullName>
        <ecNumber evidence="2">3.4.21.26</ecNumber>
    </recommendedName>
</protein>
<dbReference type="InterPro" id="IPR001375">
    <property type="entry name" value="Peptidase_S9_cat"/>
</dbReference>
<dbReference type="SUPFAM" id="SSF50993">
    <property type="entry name" value="Peptidase/esterase 'gauge' domain"/>
    <property type="match status" value="1"/>
</dbReference>
<keyword evidence="6" id="KW-0732">Signal</keyword>
<sequence>MRILFLLLSLLSISCTAGQDVSYHYPKMAKRSVTEIHHGIVVQDDYRNIENLKDTIVREWFKNQGILTNSIVDTLEQVKHFKSELKKIDGRTKTWAKKLKQDEVGNLYFLKRPIGEKDFKLYKKESGGKILELFDPKAFNPQLEKRFEINYYQPSWDGSLMAIAINTRGDFASEILILDIKTGERLDYTIENAAPDLFQGVSWLPNNKGFTYLHFPEIDKSKNGYKTNSTSVLHMVGDKNSRIPIFGNVHGVKMDPSFFPVTKITSSDSKVLIGYVANVDRFYDAYYCDVQDIQDGKPNWKKLYGIDDKVLYTEGKVKNNRYYYLSPKFEANYQVLSVNLNNPDFQNPKVESNLPDDEVVNHFVLDLDGMYITTTRNGVEASLYYTSSKSTDKVEIPFETGNVVLVPNSIKAKGLYIETDGWAVDLMRYLISGTEIAEQVILAEIPEFPEFKTIIVEEIEIKSFDSVMVPVSLIYDSKIPKTSARPTMIISYGAYGNWETPYFSPLRLSWISNGGAIAIAHIRGGGEKGKEWHEAGRKDKKSNSWKDIISVTEYLIKEGITTKDETILNCRSAGAISSAMAMIERPDLFQVFLSQVPFINPSRSSAGSYKKSSYLEFGDIEDSEEAKYILGMDPYLNLKKNVKYPATMISPSAKDDRLDLWESGKFIARLQEYNTSNLPILLDVNITAGHSRSSTESTATVYGFAKWVIEN</sequence>
<proteinExistence type="predicted"/>
<dbReference type="PANTHER" id="PTHR42881">
    <property type="entry name" value="PROLYL ENDOPEPTIDASE"/>
    <property type="match status" value="1"/>
</dbReference>
<dbReference type="PANTHER" id="PTHR42881:SF2">
    <property type="entry name" value="PROLYL ENDOPEPTIDASE"/>
    <property type="match status" value="1"/>
</dbReference>
<dbReference type="InterPro" id="IPR029058">
    <property type="entry name" value="AB_hydrolase_fold"/>
</dbReference>